<feature type="region of interest" description="Disordered" evidence="1">
    <location>
        <begin position="30"/>
        <end position="73"/>
    </location>
</feature>
<keyword evidence="3" id="KW-1185">Reference proteome</keyword>
<sequence>MVTSTPCPVLAARRRARGVSVLRPEAGRQYGTYRRPAAAASERGIRRPQARPTVRPTSADTGKFGGGTGRFGRTVAGITVCPQGLRRMLNTAPSQQRSRRMP</sequence>
<protein>
    <submittedName>
        <fullName evidence="2">Uncharacterized protein</fullName>
    </submittedName>
</protein>
<proteinExistence type="predicted"/>
<gene>
    <name evidence="2" type="ORF">Aiant_35830</name>
</gene>
<accession>A0ABM7LUF3</accession>
<organism evidence="2 3">
    <name type="scientific">Actinoplanes ianthinogenes</name>
    <dbReference type="NCBI Taxonomy" id="122358"/>
    <lineage>
        <taxon>Bacteria</taxon>
        <taxon>Bacillati</taxon>
        <taxon>Actinomycetota</taxon>
        <taxon>Actinomycetes</taxon>
        <taxon>Micromonosporales</taxon>
        <taxon>Micromonosporaceae</taxon>
        <taxon>Actinoplanes</taxon>
    </lineage>
</organism>
<dbReference type="Proteomes" id="UP000676967">
    <property type="component" value="Chromosome"/>
</dbReference>
<dbReference type="EMBL" id="AP023356">
    <property type="protein sequence ID" value="BCJ42926.1"/>
    <property type="molecule type" value="Genomic_DNA"/>
</dbReference>
<name>A0ABM7LUF3_9ACTN</name>
<reference evidence="2 3" key="1">
    <citation type="submission" date="2020-08" db="EMBL/GenBank/DDBJ databases">
        <title>Whole genome shotgun sequence of Actinoplanes ianthinogenes NBRC 13996.</title>
        <authorList>
            <person name="Komaki H."/>
            <person name="Tamura T."/>
        </authorList>
    </citation>
    <scope>NUCLEOTIDE SEQUENCE [LARGE SCALE GENOMIC DNA]</scope>
    <source>
        <strain evidence="2 3">NBRC 13996</strain>
    </source>
</reference>
<evidence type="ECO:0000313" key="2">
    <source>
        <dbReference type="EMBL" id="BCJ42926.1"/>
    </source>
</evidence>
<evidence type="ECO:0000256" key="1">
    <source>
        <dbReference type="SAM" id="MobiDB-lite"/>
    </source>
</evidence>
<evidence type="ECO:0000313" key="3">
    <source>
        <dbReference type="Proteomes" id="UP000676967"/>
    </source>
</evidence>